<dbReference type="GeneID" id="94825730"/>
<feature type="compositionally biased region" description="Basic and acidic residues" evidence="1">
    <location>
        <begin position="1409"/>
        <end position="1418"/>
    </location>
</feature>
<gene>
    <name evidence="2" type="ORF">TRFO_02985</name>
</gene>
<organism evidence="2 3">
    <name type="scientific">Tritrichomonas foetus</name>
    <dbReference type="NCBI Taxonomy" id="1144522"/>
    <lineage>
        <taxon>Eukaryota</taxon>
        <taxon>Metamonada</taxon>
        <taxon>Parabasalia</taxon>
        <taxon>Tritrichomonadida</taxon>
        <taxon>Tritrichomonadidae</taxon>
        <taxon>Tritrichomonas</taxon>
    </lineage>
</organism>
<feature type="compositionally biased region" description="Basic and acidic residues" evidence="1">
    <location>
        <begin position="1430"/>
        <end position="1484"/>
    </location>
</feature>
<feature type="compositionally biased region" description="Basic and acidic residues" evidence="1">
    <location>
        <begin position="1146"/>
        <end position="1175"/>
    </location>
</feature>
<evidence type="ECO:0000313" key="2">
    <source>
        <dbReference type="EMBL" id="OHT14728.1"/>
    </source>
</evidence>
<sequence>MIKIIENIFGHFISCDFRTTEMTCAPPPLPKSEHLCIFFASNKYPSPFAKKLLLNYRLTENEPLSEESFLEIAEKYPDIIFMPEIYDDDWISSFVSSSLNIIPTEKNIFILNCIYSRFFDVIATKKNDDINLELFLSITENPAIPFLSLYHCRILAAINLKNISQFCNFDPFEIKKLSEKETNQLHRILMGNDSSESHIIFAISYCLPSANCNFENWNQFELPNLYFYFPEPQVIFYQYTYFSDEIYDLCTFLLQTSNCFINFFNEKFTRSDEENSLVLSLMNILINFQIISGCFLRAILIHKKSDEIFHHLSEFLIGYPSLRLSILENNQYLLSFLDLYYSFKDSIFNPRNGIFFIHFQELSDNPDNILSRCLSPYWMPADELFIYKEDDCTMFYHRIMLFLAKVNRIRIESNQLLNRLHELEIHFIECEVSDIIDGVLRINDLTKNNHSFSNILFVLISQFFQILQDNSSLITKQDVLRDMSLKASIKSMNFLLTVSPISLPVSNCLAQKFCYLSITRFIELNRDIFKPFIRHFNSVTSLLTRFTVIQYLHPEFNQVLFYFQLLLHTSSKNVFWVGYKFLRSLEYHDQDIEILQRSIFELNEPLTKINLCLYIYELVMHKPEFGKDFVNGKEFNNFLSKMMKYIDTVDNKVSEAALYLLYSLFKANAITYNRFIEYRELQSMLDDSQKLSLKAFETLFELIILICKTYNLSKFPFKLRNVDAMKRPQTYWPRQFFLFLNEKYPKVAEGIHFLDEVEEENLYFLMTDENLSMSPKPYSFLSLNKKRYNKLIAHSYYKAYLLTDASGNRFDLKNFEENEDILEHEDDTFYNKKHEETEIKTQTNQQKFSTDSTVPNKTNNSRNASQLYKQIEESELSDSDSSSDFEPLNVRSKKPNPKLVKEEKKKKIKINLNKSKKDDFETTNDTDSQKRGHSQTKHLHEIVEKHEEYNEQPKNHQLKKSSKDPMVNAPTQKENKIYKDHKFKKETSIKTHDDTKDIKLQKSSQSSEAQLQKERKLQKDVIFKEDSKSKSETLLRKTDNPQKELLSQKDTKHRKETIPKKETPVKKPNRVQNENTSQKEIKLQQNNSHDVPQNGNEKSIEDIDDEQQENQKAIILPKQAYNANEEPQIYSQVSRKAPSSSGKVTTQEEAKEASNETTNETKNEYKNETNTEVKFKPILSKASKINIIEADKPSNKKSNYSKKQESINQSDNLKVKKPESVITVMKSETSKESELGQKSSTSDKDNVVKRIQVLKEFLSQNNKSNDSQIEKVAPKADKDGMDISTKSSSFKTLEKERSDLQNEIDVLSNPKPLSTQEKVNITPSSSNGSQNKNTVLGSSSKQESSIDNKSSNNDNKHTTSSHPIYSSLSAAAQSTSATGNANSIKPDHKNSSDNHRSSPEHKRKKKRIVYKEKKDGNRDYSIFLSNQYDGSRDSRGRDRDRDRDGRDRDGRDRDGRDRDGRDRGRDYNRDYDNNRDYDKHRDYRNNGNDMQHLLQQQLIQQQQQQQQMGFSFPGAFPQQSFVYNPYQLGMNMGGMNVMGGYPNRMYQDGHTRDGRGRDKGDRDDDHRDWNNRHRQQDGYRRHPR</sequence>
<name>A0A1J4KV13_9EUKA</name>
<evidence type="ECO:0000313" key="3">
    <source>
        <dbReference type="Proteomes" id="UP000179807"/>
    </source>
</evidence>
<feature type="compositionally biased region" description="Basic and acidic residues" evidence="1">
    <location>
        <begin position="973"/>
        <end position="1000"/>
    </location>
</feature>
<dbReference type="EMBL" id="MLAK01000325">
    <property type="protein sequence ID" value="OHT14728.1"/>
    <property type="molecule type" value="Genomic_DNA"/>
</dbReference>
<feature type="compositionally biased region" description="Basic and acidic residues" evidence="1">
    <location>
        <begin position="1268"/>
        <end position="1281"/>
    </location>
</feature>
<reference evidence="2" key="1">
    <citation type="submission" date="2016-10" db="EMBL/GenBank/DDBJ databases">
        <authorList>
            <person name="Benchimol M."/>
            <person name="Almeida L.G."/>
            <person name="Vasconcelos A.T."/>
            <person name="Perreira-Neves A."/>
            <person name="Rosa I.A."/>
            <person name="Tasca T."/>
            <person name="Bogo M.R."/>
            <person name="de Souza W."/>
        </authorList>
    </citation>
    <scope>NUCLEOTIDE SEQUENCE [LARGE SCALE GENOMIC DNA]</scope>
    <source>
        <strain evidence="2">K</strain>
    </source>
</reference>
<evidence type="ECO:0000256" key="1">
    <source>
        <dbReference type="SAM" id="MobiDB-lite"/>
    </source>
</evidence>
<feature type="compositionally biased region" description="Polar residues" evidence="1">
    <location>
        <begin position="1129"/>
        <end position="1145"/>
    </location>
</feature>
<feature type="compositionally biased region" description="Acidic residues" evidence="1">
    <location>
        <begin position="873"/>
        <end position="883"/>
    </location>
</feature>
<feature type="region of interest" description="Disordered" evidence="1">
    <location>
        <begin position="1545"/>
        <end position="1584"/>
    </location>
</feature>
<keyword evidence="3" id="KW-1185">Reference proteome</keyword>
<dbReference type="RefSeq" id="XP_068367864.1">
    <property type="nucleotide sequence ID" value="XM_068491026.1"/>
</dbReference>
<feature type="compositionally biased region" description="Polar residues" evidence="1">
    <location>
        <begin position="1001"/>
        <end position="1010"/>
    </location>
</feature>
<feature type="compositionally biased region" description="Basic and acidic residues" evidence="1">
    <location>
        <begin position="938"/>
        <end position="954"/>
    </location>
</feature>
<feature type="compositionally biased region" description="Low complexity" evidence="1">
    <location>
        <begin position="1345"/>
        <end position="1383"/>
    </location>
</feature>
<accession>A0A1J4KV13</accession>
<feature type="compositionally biased region" description="Basic and acidic residues" evidence="1">
    <location>
        <begin position="1385"/>
        <end position="1400"/>
    </location>
</feature>
<comment type="caution">
    <text evidence="2">The sequence shown here is derived from an EMBL/GenBank/DDBJ whole genome shotgun (WGS) entry which is preliminary data.</text>
</comment>
<feature type="compositionally biased region" description="Basic and acidic residues" evidence="1">
    <location>
        <begin position="1056"/>
        <end position="1065"/>
    </location>
</feature>
<feature type="region of interest" description="Disordered" evidence="1">
    <location>
        <begin position="1259"/>
        <end position="1487"/>
    </location>
</feature>
<proteinExistence type="predicted"/>
<feature type="compositionally biased region" description="Basic and acidic residues" evidence="1">
    <location>
        <begin position="1228"/>
        <end position="1247"/>
    </location>
</feature>
<feature type="compositionally biased region" description="Polar residues" evidence="1">
    <location>
        <begin position="1311"/>
        <end position="1343"/>
    </location>
</feature>
<feature type="compositionally biased region" description="Polar residues" evidence="1">
    <location>
        <begin position="1083"/>
        <end position="1097"/>
    </location>
</feature>
<feature type="region of interest" description="Disordered" evidence="1">
    <location>
        <begin position="836"/>
        <end position="1247"/>
    </location>
</feature>
<dbReference type="Proteomes" id="UP000179807">
    <property type="component" value="Unassembled WGS sequence"/>
</dbReference>
<feature type="compositionally biased region" description="Basic and acidic residues" evidence="1">
    <location>
        <begin position="1011"/>
        <end position="1050"/>
    </location>
</feature>
<dbReference type="VEuPathDB" id="TrichDB:TRFO_02985"/>
<protein>
    <submittedName>
        <fullName evidence="2">Uncharacterized protein</fullName>
    </submittedName>
</protein>
<feature type="compositionally biased region" description="Basic and acidic residues" evidence="1">
    <location>
        <begin position="1547"/>
        <end position="1584"/>
    </location>
</feature>
<feature type="compositionally biased region" description="Polar residues" evidence="1">
    <location>
        <begin position="840"/>
        <end position="868"/>
    </location>
</feature>